<sequence length="578" mass="62757">MATAAEQATAFHTFFAPVLDGIDQRIQAAAQPSDLDEALQAVIDARATLQERDREAGLTKRDREQYERRLARLQSQVISRRSTLQPAASSSRFSFRRTAAKAEAATSEGSASSSYNLAMSPAPSPPLEQGETAGGIQVTLQTNRTITFKDLAKAASSQDAPLSLSLSHLTDCIVDLRGDRPHIVALTATNLKRCAVLLPRIDGSLMLTRLEDSLLVVEACRQLRVYSSKRAVVDVAAGGVASPITLESCEAMRVTSGVKVQDFDQPGAGPSAEPTKSWRGIQDREAQHLEALKETPSAEALADILSRLFSPAAAPDTSSSPYLAADSGLLLVFSSPGTQATQSEFHEWYDEEHVPLRVGARGFPEFRSAARYSCSTLTSPSATASPAFQAEWGAAYTISSNALYNDARYTALRSNRSPREADLVKRLGVLDRRIYKTMGDSRASKEPRGDVRPQPKEQIEEEACRVEVTGFHAEQSEAEVAKWFADEAKPALLKREGVTRVRLLLLIDALINGVEAGEGNADAKDVPRWALYIEGAEGVEGVTTQVVKLPGAENRTEVRMMKLYRAWDPVRALQACAN</sequence>
<dbReference type="GO" id="GO:0005737">
    <property type="term" value="C:cytoplasm"/>
    <property type="evidence" value="ECO:0007669"/>
    <property type="project" value="TreeGrafter"/>
</dbReference>
<comment type="similarity">
    <text evidence="1">Belongs to the TBCC family.</text>
</comment>
<feature type="region of interest" description="Disordered" evidence="2">
    <location>
        <begin position="104"/>
        <end position="131"/>
    </location>
</feature>
<dbReference type="Proteomes" id="UP000245884">
    <property type="component" value="Unassembled WGS sequence"/>
</dbReference>
<keyword evidence="5" id="KW-1185">Reference proteome</keyword>
<feature type="compositionally biased region" description="Low complexity" evidence="2">
    <location>
        <begin position="104"/>
        <end position="114"/>
    </location>
</feature>
<evidence type="ECO:0000256" key="1">
    <source>
        <dbReference type="ARBA" id="ARBA00008848"/>
    </source>
</evidence>
<dbReference type="PANTHER" id="PTHR15139:SF0">
    <property type="entry name" value="TUBULIN-SPECIFIC CHAPERONE C"/>
    <property type="match status" value="1"/>
</dbReference>
<name>A0A316UVU0_9BASI</name>
<reference evidence="4 5" key="1">
    <citation type="journal article" date="2018" name="Mol. Biol. Evol.">
        <title>Broad Genomic Sampling Reveals a Smut Pathogenic Ancestry of the Fungal Clade Ustilaginomycotina.</title>
        <authorList>
            <person name="Kijpornyongpan T."/>
            <person name="Mondo S.J."/>
            <person name="Barry K."/>
            <person name="Sandor L."/>
            <person name="Lee J."/>
            <person name="Lipzen A."/>
            <person name="Pangilinan J."/>
            <person name="LaButti K."/>
            <person name="Hainaut M."/>
            <person name="Henrissat B."/>
            <person name="Grigoriev I.V."/>
            <person name="Spatafora J.W."/>
            <person name="Aime M.C."/>
        </authorList>
    </citation>
    <scope>NUCLEOTIDE SEQUENCE [LARGE SCALE GENOMIC DNA]</scope>
    <source>
        <strain evidence="4 5">MCA 5214</strain>
    </source>
</reference>
<evidence type="ECO:0000313" key="5">
    <source>
        <dbReference type="Proteomes" id="UP000245884"/>
    </source>
</evidence>
<dbReference type="STRING" id="1569628.A0A316UVU0"/>
<dbReference type="PANTHER" id="PTHR15139">
    <property type="entry name" value="TUBULIN FOLDING COFACTOR C"/>
    <property type="match status" value="1"/>
</dbReference>
<dbReference type="Gene3D" id="2.160.20.70">
    <property type="match status" value="1"/>
</dbReference>
<dbReference type="Pfam" id="PF07986">
    <property type="entry name" value="TBCC"/>
    <property type="match status" value="1"/>
</dbReference>
<dbReference type="InterPro" id="IPR012945">
    <property type="entry name" value="Tubulin-bd_cofactor_C_dom"/>
</dbReference>
<feature type="region of interest" description="Disordered" evidence="2">
    <location>
        <begin position="439"/>
        <end position="458"/>
    </location>
</feature>
<dbReference type="GO" id="GO:0007023">
    <property type="term" value="P:post-chaperonin tubulin folding pathway"/>
    <property type="evidence" value="ECO:0007669"/>
    <property type="project" value="InterPro"/>
</dbReference>
<proteinExistence type="inferred from homology"/>
<accession>A0A316UVU0</accession>
<protein>
    <recommendedName>
        <fullName evidence="3">C-CAP/cofactor C-like domain-containing protein</fullName>
    </recommendedName>
</protein>
<dbReference type="RefSeq" id="XP_025363964.1">
    <property type="nucleotide sequence ID" value="XM_025505400.1"/>
</dbReference>
<dbReference type="AlphaFoldDB" id="A0A316UVU0"/>
<dbReference type="GO" id="GO:0007021">
    <property type="term" value="P:tubulin complex assembly"/>
    <property type="evidence" value="ECO:0007669"/>
    <property type="project" value="TreeGrafter"/>
</dbReference>
<evidence type="ECO:0000259" key="3">
    <source>
        <dbReference type="PROSITE" id="PS51329"/>
    </source>
</evidence>
<dbReference type="GeneID" id="37027223"/>
<feature type="compositionally biased region" description="Basic and acidic residues" evidence="2">
    <location>
        <begin position="442"/>
        <end position="458"/>
    </location>
</feature>
<dbReference type="PROSITE" id="PS51329">
    <property type="entry name" value="C_CAP_COFACTOR_C"/>
    <property type="match status" value="1"/>
</dbReference>
<evidence type="ECO:0000256" key="2">
    <source>
        <dbReference type="SAM" id="MobiDB-lite"/>
    </source>
</evidence>
<evidence type="ECO:0000313" key="4">
    <source>
        <dbReference type="EMBL" id="PWN29352.1"/>
    </source>
</evidence>
<dbReference type="InterPro" id="IPR016098">
    <property type="entry name" value="CAP/MinC_C"/>
</dbReference>
<dbReference type="InterPro" id="IPR017901">
    <property type="entry name" value="C-CAP_CF_C-like"/>
</dbReference>
<dbReference type="OrthoDB" id="2851338at2759"/>
<gene>
    <name evidence="4" type="ORF">BDZ90DRAFT_230236</name>
</gene>
<feature type="domain" description="C-CAP/cofactor C-like" evidence="3">
    <location>
        <begin position="126"/>
        <end position="288"/>
    </location>
</feature>
<dbReference type="InterPro" id="IPR027684">
    <property type="entry name" value="TBCC"/>
</dbReference>
<dbReference type="EMBL" id="KZ819663">
    <property type="protein sequence ID" value="PWN29352.1"/>
    <property type="molecule type" value="Genomic_DNA"/>
</dbReference>
<organism evidence="4 5">
    <name type="scientific">Jaminaea rosea</name>
    <dbReference type="NCBI Taxonomy" id="1569628"/>
    <lineage>
        <taxon>Eukaryota</taxon>
        <taxon>Fungi</taxon>
        <taxon>Dikarya</taxon>
        <taxon>Basidiomycota</taxon>
        <taxon>Ustilaginomycotina</taxon>
        <taxon>Exobasidiomycetes</taxon>
        <taxon>Microstromatales</taxon>
        <taxon>Microstromatales incertae sedis</taxon>
        <taxon>Jaminaea</taxon>
    </lineage>
</organism>